<name>A0A2U2HM54_9BURK</name>
<evidence type="ECO:0000256" key="1">
    <source>
        <dbReference type="ARBA" id="ARBA00009437"/>
    </source>
</evidence>
<dbReference type="SUPFAM" id="SSF53850">
    <property type="entry name" value="Periplasmic binding protein-like II"/>
    <property type="match status" value="1"/>
</dbReference>
<dbReference type="GO" id="GO:0003677">
    <property type="term" value="F:DNA binding"/>
    <property type="evidence" value="ECO:0007669"/>
    <property type="project" value="UniProtKB-KW"/>
</dbReference>
<dbReference type="PANTHER" id="PTHR30346:SF28">
    <property type="entry name" value="HTH-TYPE TRANSCRIPTIONAL REGULATOR CYNR"/>
    <property type="match status" value="1"/>
</dbReference>
<dbReference type="SUPFAM" id="SSF46785">
    <property type="entry name" value="Winged helix' DNA-binding domain"/>
    <property type="match status" value="1"/>
</dbReference>
<reference evidence="6 7" key="1">
    <citation type="submission" date="2018-04" db="EMBL/GenBank/DDBJ databases">
        <title>Massilia violaceinigra sp. nov., a novel purple-pigmented bacterium isolated from Tianshan glacier, Xinjiang, China.</title>
        <authorList>
            <person name="Wang H."/>
        </authorList>
    </citation>
    <scope>NUCLEOTIDE SEQUENCE [LARGE SCALE GENOMIC DNA]</scope>
    <source>
        <strain evidence="6 7">B448-2</strain>
    </source>
</reference>
<dbReference type="Gene3D" id="1.10.10.10">
    <property type="entry name" value="Winged helix-like DNA-binding domain superfamily/Winged helix DNA-binding domain"/>
    <property type="match status" value="1"/>
</dbReference>
<dbReference type="GO" id="GO:0003700">
    <property type="term" value="F:DNA-binding transcription factor activity"/>
    <property type="evidence" value="ECO:0007669"/>
    <property type="project" value="InterPro"/>
</dbReference>
<evidence type="ECO:0000313" key="7">
    <source>
        <dbReference type="Proteomes" id="UP000241421"/>
    </source>
</evidence>
<dbReference type="PANTHER" id="PTHR30346">
    <property type="entry name" value="TRANSCRIPTIONAL DUAL REGULATOR HCAR-RELATED"/>
    <property type="match status" value="1"/>
</dbReference>
<evidence type="ECO:0000256" key="4">
    <source>
        <dbReference type="ARBA" id="ARBA00023163"/>
    </source>
</evidence>
<comment type="caution">
    <text evidence="6">The sequence shown here is derived from an EMBL/GenBank/DDBJ whole genome shotgun (WGS) entry which is preliminary data.</text>
</comment>
<dbReference type="InterPro" id="IPR036388">
    <property type="entry name" value="WH-like_DNA-bd_sf"/>
</dbReference>
<dbReference type="Gene3D" id="3.40.190.10">
    <property type="entry name" value="Periplasmic binding protein-like II"/>
    <property type="match status" value="1"/>
</dbReference>
<sequence length="151" mass="16083">MLDMHKRSTQSPISDAITELEETLGAKLLLRSRGGCAPTEAGHRALGKARPSLALHAPVDWAQLKALPYIQFACPGALAMLDHCRAAGFTADVARTVATESAIAAMVGHGTGYSILPRLAVSPIRNRSTSSPCHFRRGGALRCSLWPARRA</sequence>
<protein>
    <recommendedName>
        <fullName evidence="5">HTH lysR-type domain-containing protein</fullName>
    </recommendedName>
</protein>
<proteinExistence type="inferred from homology"/>
<dbReference type="InterPro" id="IPR005119">
    <property type="entry name" value="LysR_subst-bd"/>
</dbReference>
<dbReference type="Pfam" id="PF00126">
    <property type="entry name" value="HTH_1"/>
    <property type="match status" value="1"/>
</dbReference>
<accession>A0A2U2HM54</accession>
<gene>
    <name evidence="6" type="ORF">C7C56_011160</name>
</gene>
<dbReference type="InterPro" id="IPR036390">
    <property type="entry name" value="WH_DNA-bd_sf"/>
</dbReference>
<feature type="domain" description="HTH lysR-type" evidence="5">
    <location>
        <begin position="1"/>
        <end position="39"/>
    </location>
</feature>
<dbReference type="AlphaFoldDB" id="A0A2U2HM54"/>
<keyword evidence="4" id="KW-0804">Transcription</keyword>
<dbReference type="EMBL" id="PXWF02000182">
    <property type="protein sequence ID" value="PWF48516.1"/>
    <property type="molecule type" value="Genomic_DNA"/>
</dbReference>
<dbReference type="CDD" id="cd05466">
    <property type="entry name" value="PBP2_LTTR_substrate"/>
    <property type="match status" value="1"/>
</dbReference>
<keyword evidence="2" id="KW-0805">Transcription regulation</keyword>
<dbReference type="InterPro" id="IPR000847">
    <property type="entry name" value="LysR_HTH_N"/>
</dbReference>
<dbReference type="Pfam" id="PF03466">
    <property type="entry name" value="LysR_substrate"/>
    <property type="match status" value="1"/>
</dbReference>
<dbReference type="GO" id="GO:0032993">
    <property type="term" value="C:protein-DNA complex"/>
    <property type="evidence" value="ECO:0007669"/>
    <property type="project" value="TreeGrafter"/>
</dbReference>
<organism evidence="6 7">
    <name type="scientific">Massilia glaciei</name>
    <dbReference type="NCBI Taxonomy" id="1524097"/>
    <lineage>
        <taxon>Bacteria</taxon>
        <taxon>Pseudomonadati</taxon>
        <taxon>Pseudomonadota</taxon>
        <taxon>Betaproteobacteria</taxon>
        <taxon>Burkholderiales</taxon>
        <taxon>Oxalobacteraceae</taxon>
        <taxon>Telluria group</taxon>
        <taxon>Massilia</taxon>
    </lineage>
</organism>
<comment type="similarity">
    <text evidence="1">Belongs to the LysR transcriptional regulatory family.</text>
</comment>
<dbReference type="Proteomes" id="UP000241421">
    <property type="component" value="Unassembled WGS sequence"/>
</dbReference>
<keyword evidence="7" id="KW-1185">Reference proteome</keyword>
<evidence type="ECO:0000256" key="2">
    <source>
        <dbReference type="ARBA" id="ARBA00023015"/>
    </source>
</evidence>
<dbReference type="PROSITE" id="PS50931">
    <property type="entry name" value="HTH_LYSR"/>
    <property type="match status" value="1"/>
</dbReference>
<evidence type="ECO:0000259" key="5">
    <source>
        <dbReference type="PROSITE" id="PS50931"/>
    </source>
</evidence>
<keyword evidence="3" id="KW-0238">DNA-binding</keyword>
<evidence type="ECO:0000256" key="3">
    <source>
        <dbReference type="ARBA" id="ARBA00023125"/>
    </source>
</evidence>
<evidence type="ECO:0000313" key="6">
    <source>
        <dbReference type="EMBL" id="PWF48516.1"/>
    </source>
</evidence>